<accession>D2V5U7</accession>
<dbReference type="EMBL" id="GG738853">
    <property type="protein sequence ID" value="EFC47713.1"/>
    <property type="molecule type" value="Genomic_DNA"/>
</dbReference>
<dbReference type="AlphaFoldDB" id="D2V5U7"/>
<evidence type="ECO:0000259" key="3">
    <source>
        <dbReference type="Pfam" id="PF08585"/>
    </source>
</evidence>
<name>D2V5U7_NAEGR</name>
<dbReference type="OMA" id="INDIWDI"/>
<dbReference type="GO" id="GO:0000724">
    <property type="term" value="P:double-strand break repair via homologous recombination"/>
    <property type="evidence" value="ECO:0007669"/>
    <property type="project" value="TreeGrafter"/>
</dbReference>
<dbReference type="InterPro" id="IPR013894">
    <property type="entry name" value="RMI1_OB"/>
</dbReference>
<dbReference type="InterPro" id="IPR044881">
    <property type="entry name" value="RMI1_N_N_sf"/>
</dbReference>
<dbReference type="GO" id="GO:0000712">
    <property type="term" value="P:resolution of meiotic recombination intermediates"/>
    <property type="evidence" value="ECO:0007669"/>
    <property type="project" value="TreeGrafter"/>
</dbReference>
<dbReference type="Proteomes" id="UP000006671">
    <property type="component" value="Unassembled WGS sequence"/>
</dbReference>
<dbReference type="SMART" id="SM01161">
    <property type="entry name" value="DUF1767"/>
    <property type="match status" value="1"/>
</dbReference>
<feature type="domain" description="RMI1 N-terminal" evidence="4">
    <location>
        <begin position="9"/>
        <end position="56"/>
    </location>
</feature>
<dbReference type="STRING" id="5762.D2V5U7"/>
<gene>
    <name evidence="5" type="ORF">NAEGRDRAFT_64208</name>
</gene>
<evidence type="ECO:0000313" key="5">
    <source>
        <dbReference type="EMBL" id="EFC47713.1"/>
    </source>
</evidence>
<comment type="similarity">
    <text evidence="1">Belongs to the RMI1 family.</text>
</comment>
<sequence length="300" mass="34267">MNANIKSHLNNLKINVLDDWVDQCVQFIGIEEPHLRSNINGMKEAVYQQFLCSDYDQCAMKPSPNFKLFSNIEEQHGQILNGPFVLQINDIWDIGIPTTEQIDMKELVPQNNEDVEEGEALFTDALQTEIVGSKGKRDYTNSSYSRRMLKFTLSDGHVNNIQAVEYKPLDSLSLKTPLGCKIKLTKVLVRRGILLLIPECISILGGSVEEMIEAKKVFKTNLAAKRSGKLDLKEKIEENIARHQNQQNVARNNTSVINQAPVSNVKQEEEELMMFDDDENIIEEYDEEESYNSDTKRTKR</sequence>
<evidence type="ECO:0000256" key="1">
    <source>
        <dbReference type="ARBA" id="ARBA00006395"/>
    </source>
</evidence>
<proteinExistence type="inferred from homology"/>
<dbReference type="PANTHER" id="PTHR14790">
    <property type="entry name" value="RECQ-MEDIATED GENOME INSTABILITY PROTEIN 1 RMI1"/>
    <property type="match status" value="1"/>
</dbReference>
<dbReference type="OrthoDB" id="341511at2759"/>
<dbReference type="GeneID" id="8861884"/>
<keyword evidence="6" id="KW-1185">Reference proteome</keyword>
<dbReference type="Pfam" id="PF08585">
    <property type="entry name" value="RMI1_N_C"/>
    <property type="match status" value="1"/>
</dbReference>
<dbReference type="GO" id="GO:0031422">
    <property type="term" value="C:RecQ family helicase-topoisomerase III complex"/>
    <property type="evidence" value="ECO:0007669"/>
    <property type="project" value="TreeGrafter"/>
</dbReference>
<dbReference type="KEGG" id="ngr:NAEGRDRAFT_64208"/>
<evidence type="ECO:0000256" key="2">
    <source>
        <dbReference type="ARBA" id="ARBA00018987"/>
    </source>
</evidence>
<dbReference type="FunCoup" id="D2V5U7">
    <property type="interactions" value="31"/>
</dbReference>
<reference evidence="5 6" key="1">
    <citation type="journal article" date="2010" name="Cell">
        <title>The genome of Naegleria gruberi illuminates early eukaryotic versatility.</title>
        <authorList>
            <person name="Fritz-Laylin L.K."/>
            <person name="Prochnik S.E."/>
            <person name="Ginger M.L."/>
            <person name="Dacks J.B."/>
            <person name="Carpenter M.L."/>
            <person name="Field M.C."/>
            <person name="Kuo A."/>
            <person name="Paredez A."/>
            <person name="Chapman J."/>
            <person name="Pham J."/>
            <person name="Shu S."/>
            <person name="Neupane R."/>
            <person name="Cipriano M."/>
            <person name="Mancuso J."/>
            <person name="Tu H."/>
            <person name="Salamov A."/>
            <person name="Lindquist E."/>
            <person name="Shapiro H."/>
            <person name="Lucas S."/>
            <person name="Grigoriev I.V."/>
            <person name="Cande W.Z."/>
            <person name="Fulton C."/>
            <person name="Rokhsar D.S."/>
            <person name="Dawson S.C."/>
        </authorList>
    </citation>
    <scope>NUCLEOTIDE SEQUENCE [LARGE SCALE GENOMIC DNA]</scope>
    <source>
        <strain evidence="5 6">NEG-M</strain>
    </source>
</reference>
<dbReference type="Gene3D" id="1.10.8.1020">
    <property type="entry name" value="RecQ-mediated genome instability protein 1, N-terminal domain"/>
    <property type="match status" value="1"/>
</dbReference>
<dbReference type="eggNOG" id="KOG3683">
    <property type="taxonomic scope" value="Eukaryota"/>
</dbReference>
<evidence type="ECO:0000259" key="4">
    <source>
        <dbReference type="Pfam" id="PF21000"/>
    </source>
</evidence>
<organism evidence="6">
    <name type="scientific">Naegleria gruberi</name>
    <name type="common">Amoeba</name>
    <dbReference type="NCBI Taxonomy" id="5762"/>
    <lineage>
        <taxon>Eukaryota</taxon>
        <taxon>Discoba</taxon>
        <taxon>Heterolobosea</taxon>
        <taxon>Tetramitia</taxon>
        <taxon>Eutetramitia</taxon>
        <taxon>Vahlkampfiidae</taxon>
        <taxon>Naegleria</taxon>
    </lineage>
</organism>
<dbReference type="GO" id="GO:0016604">
    <property type="term" value="C:nuclear body"/>
    <property type="evidence" value="ECO:0007669"/>
    <property type="project" value="TreeGrafter"/>
</dbReference>
<protein>
    <recommendedName>
        <fullName evidence="2">RecQ-mediated genome instability protein 1</fullName>
    </recommendedName>
</protein>
<feature type="domain" description="RecQ mediated genome instability protein 1 OB-fold" evidence="3">
    <location>
        <begin position="70"/>
        <end position="216"/>
    </location>
</feature>
<dbReference type="Gene3D" id="2.40.50.770">
    <property type="entry name" value="RecQ-mediated genome instability protein Rmi1, C-terminal domain"/>
    <property type="match status" value="1"/>
</dbReference>
<dbReference type="Pfam" id="PF21000">
    <property type="entry name" value="RMI1_N_N"/>
    <property type="match status" value="1"/>
</dbReference>
<dbReference type="PANTHER" id="PTHR14790:SF15">
    <property type="entry name" value="RECQ-MEDIATED GENOME INSTABILITY PROTEIN 1"/>
    <property type="match status" value="1"/>
</dbReference>
<dbReference type="RefSeq" id="XP_002680457.1">
    <property type="nucleotide sequence ID" value="XM_002680411.1"/>
</dbReference>
<dbReference type="InterPro" id="IPR042470">
    <property type="entry name" value="RMI1_N_C_sf"/>
</dbReference>
<dbReference type="VEuPathDB" id="AmoebaDB:NAEGRDRAFT_64208"/>
<dbReference type="InterPro" id="IPR049363">
    <property type="entry name" value="RMI1_N"/>
</dbReference>
<evidence type="ECO:0000313" key="6">
    <source>
        <dbReference type="Proteomes" id="UP000006671"/>
    </source>
</evidence>
<dbReference type="InParanoid" id="D2V5U7"/>